<reference evidence="2 3" key="1">
    <citation type="submission" date="2016-03" db="EMBL/GenBank/DDBJ databases">
        <title>Choanephora cucurbitarum.</title>
        <authorList>
            <person name="Min B."/>
            <person name="Park H."/>
            <person name="Park J.-H."/>
            <person name="Shin H.-D."/>
            <person name="Choi I.-G."/>
        </authorList>
    </citation>
    <scope>NUCLEOTIDE SEQUENCE [LARGE SCALE GENOMIC DNA]</scope>
    <source>
        <strain evidence="2 3">KUS-F28377</strain>
    </source>
</reference>
<dbReference type="EMBL" id="LUGH01000231">
    <property type="protein sequence ID" value="OBZ87313.1"/>
    <property type="molecule type" value="Genomic_DNA"/>
</dbReference>
<feature type="compositionally biased region" description="Polar residues" evidence="1">
    <location>
        <begin position="22"/>
        <end position="39"/>
    </location>
</feature>
<evidence type="ECO:0000313" key="2">
    <source>
        <dbReference type="EMBL" id="OBZ87313.1"/>
    </source>
</evidence>
<evidence type="ECO:0000313" key="3">
    <source>
        <dbReference type="Proteomes" id="UP000093000"/>
    </source>
</evidence>
<name>A0A1C7NDY1_9FUNG</name>
<feature type="compositionally biased region" description="Polar residues" evidence="1">
    <location>
        <begin position="98"/>
        <end position="115"/>
    </location>
</feature>
<comment type="caution">
    <text evidence="2">The sequence shown here is derived from an EMBL/GenBank/DDBJ whole genome shotgun (WGS) entry which is preliminary data.</text>
</comment>
<evidence type="ECO:0000256" key="1">
    <source>
        <dbReference type="SAM" id="MobiDB-lite"/>
    </source>
</evidence>
<gene>
    <name evidence="2" type="ORF">A0J61_04646</name>
</gene>
<dbReference type="InParanoid" id="A0A1C7NDY1"/>
<dbReference type="Proteomes" id="UP000093000">
    <property type="component" value="Unassembled WGS sequence"/>
</dbReference>
<feature type="compositionally biased region" description="Pro residues" evidence="1">
    <location>
        <begin position="118"/>
        <end position="128"/>
    </location>
</feature>
<feature type="region of interest" description="Disordered" evidence="1">
    <location>
        <begin position="22"/>
        <end position="128"/>
    </location>
</feature>
<accession>A0A1C7NDY1</accession>
<organism evidence="2 3">
    <name type="scientific">Choanephora cucurbitarum</name>
    <dbReference type="NCBI Taxonomy" id="101091"/>
    <lineage>
        <taxon>Eukaryota</taxon>
        <taxon>Fungi</taxon>
        <taxon>Fungi incertae sedis</taxon>
        <taxon>Mucoromycota</taxon>
        <taxon>Mucoromycotina</taxon>
        <taxon>Mucoromycetes</taxon>
        <taxon>Mucorales</taxon>
        <taxon>Mucorineae</taxon>
        <taxon>Choanephoraceae</taxon>
        <taxon>Choanephoroideae</taxon>
        <taxon>Choanephora</taxon>
    </lineage>
</organism>
<feature type="compositionally biased region" description="Polar residues" evidence="1">
    <location>
        <begin position="46"/>
        <end position="55"/>
    </location>
</feature>
<proteinExistence type="predicted"/>
<feature type="non-terminal residue" evidence="2">
    <location>
        <position position="128"/>
    </location>
</feature>
<keyword evidence="3" id="KW-1185">Reference proteome</keyword>
<sequence length="128" mass="14063">MQVKSMEGIYQNNLYSQQSPSYILQSGHQADHTSYSNYGNPYHRTSAFSDARSYQPNSSASPPNPHSSPYPAAAANGLNSTNNHYTTDFHHHTNNTHSLNWSHSAPPNNVSWNTVSSPLPPPPNPSNS</sequence>
<protein>
    <submittedName>
        <fullName evidence="2">Uncharacterized protein</fullName>
    </submittedName>
</protein>
<dbReference type="AlphaFoldDB" id="A0A1C7NDY1"/>
<feature type="compositionally biased region" description="Low complexity" evidence="1">
    <location>
        <begin position="69"/>
        <end position="86"/>
    </location>
</feature>